<evidence type="ECO:0000313" key="2">
    <source>
        <dbReference type="Proteomes" id="UP001430356"/>
    </source>
</evidence>
<dbReference type="GO" id="GO:0008308">
    <property type="term" value="F:voltage-gated monoatomic anion channel activity"/>
    <property type="evidence" value="ECO:0007669"/>
    <property type="project" value="InterPro"/>
</dbReference>
<dbReference type="Proteomes" id="UP001430356">
    <property type="component" value="Unassembled WGS sequence"/>
</dbReference>
<dbReference type="PANTHER" id="PTHR11743">
    <property type="entry name" value="VOLTAGE-DEPENDENT ANION-SELECTIVE CHANNEL"/>
    <property type="match status" value="1"/>
</dbReference>
<dbReference type="AlphaFoldDB" id="A0AAW0F101"/>
<sequence length="277" mass="29882">MATLYKDFSKDSKDLLTKNFTNGGDWKIENKAKAAKGDYAVATTSTARGDVTVEVEGLTRDGAAYGKLSFTPKDLNDVKATVRAENFMNYRIEAIIAHKGATLSDTTIELNSQTVKPFANGRVSVHDKLTQRALEVALSVAAVEGVQLGCGTKYDLKSQTLGWTAGCRLAARNGIIVTAQTDQLRSYTADVIARAALHPKFQPRVAAAVTLDPQTSAWDGSLALEWGCQVIQGNTAKARLNKKLEWAVSYIANLNGGWSLALSIDKSLRTGLTLTRN</sequence>
<keyword evidence="2" id="KW-1185">Reference proteome</keyword>
<accession>A0AAW0F101</accession>
<evidence type="ECO:0000313" key="1">
    <source>
        <dbReference type="EMBL" id="KAK7199010.1"/>
    </source>
</evidence>
<dbReference type="Gene3D" id="2.40.160.10">
    <property type="entry name" value="Porin"/>
    <property type="match status" value="1"/>
</dbReference>
<reference evidence="1 2" key="1">
    <citation type="journal article" date="2021" name="MBio">
        <title>A New Model Trypanosomatid, Novymonas esmeraldas: Genomic Perception of Its 'Candidatus Pandoraea novymonadis' Endosymbiont.</title>
        <authorList>
            <person name="Zakharova A."/>
            <person name="Saura A."/>
            <person name="Butenko A."/>
            <person name="Podesvova L."/>
            <person name="Warmusova S."/>
            <person name="Kostygov A.Y."/>
            <person name="Nenarokova A."/>
            <person name="Lukes J."/>
            <person name="Opperdoes F.R."/>
            <person name="Yurchenko V."/>
        </authorList>
    </citation>
    <scope>NUCLEOTIDE SEQUENCE [LARGE SCALE GENOMIC DNA]</scope>
    <source>
        <strain evidence="1 2">E262AT.01</strain>
    </source>
</reference>
<name>A0AAW0F101_9TRYP</name>
<dbReference type="GO" id="GO:0005741">
    <property type="term" value="C:mitochondrial outer membrane"/>
    <property type="evidence" value="ECO:0007669"/>
    <property type="project" value="InterPro"/>
</dbReference>
<proteinExistence type="predicted"/>
<dbReference type="InterPro" id="IPR023614">
    <property type="entry name" value="Porin_dom_sf"/>
</dbReference>
<dbReference type="PANTHER" id="PTHR11743:SF70">
    <property type="entry name" value="GH26960P-RELATED"/>
    <property type="match status" value="1"/>
</dbReference>
<gene>
    <name evidence="1" type="ORF">NESM_000868700</name>
</gene>
<protein>
    <submittedName>
        <fullName evidence="1">Voltage-dependent anion-selective channel</fullName>
    </submittedName>
</protein>
<dbReference type="InterPro" id="IPR001925">
    <property type="entry name" value="Porin_Euk"/>
</dbReference>
<comment type="caution">
    <text evidence="1">The sequence shown here is derived from an EMBL/GenBank/DDBJ whole genome shotgun (WGS) entry which is preliminary data.</text>
</comment>
<dbReference type="EMBL" id="JAECZO010000199">
    <property type="protein sequence ID" value="KAK7199010.1"/>
    <property type="molecule type" value="Genomic_DNA"/>
</dbReference>
<organism evidence="1 2">
    <name type="scientific">Novymonas esmeraldas</name>
    <dbReference type="NCBI Taxonomy" id="1808958"/>
    <lineage>
        <taxon>Eukaryota</taxon>
        <taxon>Discoba</taxon>
        <taxon>Euglenozoa</taxon>
        <taxon>Kinetoplastea</taxon>
        <taxon>Metakinetoplastina</taxon>
        <taxon>Trypanosomatida</taxon>
        <taxon>Trypanosomatidae</taxon>
        <taxon>Novymonas</taxon>
    </lineage>
</organism>